<evidence type="ECO:0000313" key="8">
    <source>
        <dbReference type="WBParaSite" id="NBR_0001297901-mRNA-1"/>
    </source>
</evidence>
<organism evidence="8">
    <name type="scientific">Nippostrongylus brasiliensis</name>
    <name type="common">Rat hookworm</name>
    <dbReference type="NCBI Taxonomy" id="27835"/>
    <lineage>
        <taxon>Eukaryota</taxon>
        <taxon>Metazoa</taxon>
        <taxon>Ecdysozoa</taxon>
        <taxon>Nematoda</taxon>
        <taxon>Chromadorea</taxon>
        <taxon>Rhabditida</taxon>
        <taxon>Rhabditina</taxon>
        <taxon>Rhabditomorpha</taxon>
        <taxon>Strongyloidea</taxon>
        <taxon>Heligmosomidae</taxon>
        <taxon>Nippostrongylus</taxon>
    </lineage>
</organism>
<evidence type="ECO:0000256" key="3">
    <source>
        <dbReference type="ARBA" id="ARBA00022525"/>
    </source>
</evidence>
<keyword evidence="3" id="KW-0964">Secreted</keyword>
<dbReference type="Proteomes" id="UP000271162">
    <property type="component" value="Unassembled WGS sequence"/>
</dbReference>
<accession>A0A0N4Y9J4</accession>
<dbReference type="SUPFAM" id="SSF49464">
    <property type="entry name" value="Carboxypeptidase regulatory domain-like"/>
    <property type="match status" value="1"/>
</dbReference>
<feature type="chain" id="PRO_5043125368" evidence="5">
    <location>
        <begin position="18"/>
        <end position="132"/>
    </location>
</feature>
<sequence length="132" mass="14933">MLIVVLVVLLTLQPCIAKPLTGTVTCNGEPYPDAKVQKWVSHEVIDDAFTARSHNYVTTDANGKFELTFDSSDQSMHVYVLHKCNYNGNFAFRKCALMRTYMLNSKDLSSDSIPLTYELSNKKHTFEFCGEL</sequence>
<dbReference type="EMBL" id="UYSL01020907">
    <property type="protein sequence ID" value="VDL76569.1"/>
    <property type="molecule type" value="Genomic_DNA"/>
</dbReference>
<evidence type="ECO:0000313" key="6">
    <source>
        <dbReference type="EMBL" id="VDL76569.1"/>
    </source>
</evidence>
<dbReference type="InterPro" id="IPR001534">
    <property type="entry name" value="Transthyretin-like"/>
</dbReference>
<evidence type="ECO:0000256" key="5">
    <source>
        <dbReference type="SAM" id="SignalP"/>
    </source>
</evidence>
<dbReference type="InterPro" id="IPR008969">
    <property type="entry name" value="CarboxyPept-like_regulatory"/>
</dbReference>
<gene>
    <name evidence="6" type="ORF">NBR_LOCUS12980</name>
</gene>
<dbReference type="Pfam" id="PF01060">
    <property type="entry name" value="TTR-52"/>
    <property type="match status" value="1"/>
</dbReference>
<dbReference type="WBParaSite" id="NBR_0001297901-mRNA-1">
    <property type="protein sequence ID" value="NBR_0001297901-mRNA-1"/>
    <property type="gene ID" value="NBR_0001297901"/>
</dbReference>
<comment type="subcellular location">
    <subcellularLocation>
        <location evidence="1">Secreted</location>
    </subcellularLocation>
</comment>
<dbReference type="AlphaFoldDB" id="A0A0N4Y9J4"/>
<dbReference type="GO" id="GO:0009986">
    <property type="term" value="C:cell surface"/>
    <property type="evidence" value="ECO:0007669"/>
    <property type="project" value="InterPro"/>
</dbReference>
<reference evidence="6 7" key="2">
    <citation type="submission" date="2018-11" db="EMBL/GenBank/DDBJ databases">
        <authorList>
            <consortium name="Pathogen Informatics"/>
        </authorList>
    </citation>
    <scope>NUCLEOTIDE SEQUENCE [LARGE SCALE GENOMIC DNA]</scope>
</reference>
<evidence type="ECO:0000313" key="7">
    <source>
        <dbReference type="Proteomes" id="UP000271162"/>
    </source>
</evidence>
<feature type="signal peptide" evidence="5">
    <location>
        <begin position="1"/>
        <end position="17"/>
    </location>
</feature>
<keyword evidence="4 5" id="KW-0732">Signal</keyword>
<dbReference type="GO" id="GO:0005576">
    <property type="term" value="C:extracellular region"/>
    <property type="evidence" value="ECO:0007669"/>
    <property type="project" value="UniProtKB-SubCell"/>
</dbReference>
<proteinExistence type="inferred from homology"/>
<keyword evidence="7" id="KW-1185">Reference proteome</keyword>
<dbReference type="Gene3D" id="2.60.40.3330">
    <property type="match status" value="1"/>
</dbReference>
<dbReference type="InterPro" id="IPR038479">
    <property type="entry name" value="Transthyretin-like_sf"/>
</dbReference>
<protein>
    <submittedName>
        <fullName evidence="8">Carboxypeptidase regulatory-like domain-containing protein</fullName>
    </submittedName>
</protein>
<comment type="similarity">
    <text evidence="2">Belongs to the nematode transthyretin-like family.</text>
</comment>
<evidence type="ECO:0000256" key="4">
    <source>
        <dbReference type="ARBA" id="ARBA00022729"/>
    </source>
</evidence>
<name>A0A0N4Y9J4_NIPBR</name>
<evidence type="ECO:0000256" key="1">
    <source>
        <dbReference type="ARBA" id="ARBA00004613"/>
    </source>
</evidence>
<evidence type="ECO:0000256" key="2">
    <source>
        <dbReference type="ARBA" id="ARBA00010112"/>
    </source>
</evidence>
<reference evidence="8" key="1">
    <citation type="submission" date="2017-02" db="UniProtKB">
        <authorList>
            <consortium name="WormBaseParasite"/>
        </authorList>
    </citation>
    <scope>IDENTIFICATION</scope>
</reference>